<protein>
    <submittedName>
        <fullName evidence="2">Uncharacterized protein</fullName>
    </submittedName>
</protein>
<name>A0A091BJN9_9GAMM</name>
<organism evidence="2 3">
    <name type="scientific">Arenimonas oryziterrae DSM 21050 = YC6267</name>
    <dbReference type="NCBI Taxonomy" id="1121015"/>
    <lineage>
        <taxon>Bacteria</taxon>
        <taxon>Pseudomonadati</taxon>
        <taxon>Pseudomonadota</taxon>
        <taxon>Gammaproteobacteria</taxon>
        <taxon>Lysobacterales</taxon>
        <taxon>Lysobacteraceae</taxon>
        <taxon>Arenimonas</taxon>
    </lineage>
</organism>
<evidence type="ECO:0000313" key="3">
    <source>
        <dbReference type="Proteomes" id="UP000029385"/>
    </source>
</evidence>
<sequence>MLLAAGLAGCSGSGRGSREPLTAGECKQMKEKQLTMILAELPAEYRNNVDRESMTLKEGYLQECEALKDMARPQFECTMSSGSMPEMERCVAGKVAGN</sequence>
<evidence type="ECO:0000313" key="2">
    <source>
        <dbReference type="EMBL" id="KFN44550.1"/>
    </source>
</evidence>
<dbReference type="EMBL" id="AVCI01000001">
    <property type="protein sequence ID" value="KFN44550.1"/>
    <property type="molecule type" value="Genomic_DNA"/>
</dbReference>
<gene>
    <name evidence="2" type="ORF">N789_00655</name>
</gene>
<accession>A0A091BJN9</accession>
<dbReference type="Proteomes" id="UP000029385">
    <property type="component" value="Unassembled WGS sequence"/>
</dbReference>
<reference evidence="2 3" key="1">
    <citation type="submission" date="2013-09" db="EMBL/GenBank/DDBJ databases">
        <title>Genome sequencing of Arenimonas oryziterrae.</title>
        <authorList>
            <person name="Chen F."/>
            <person name="Wang G."/>
        </authorList>
    </citation>
    <scope>NUCLEOTIDE SEQUENCE [LARGE SCALE GENOMIC DNA]</scope>
    <source>
        <strain evidence="2 3">YC6267</strain>
    </source>
</reference>
<comment type="caution">
    <text evidence="2">The sequence shown here is derived from an EMBL/GenBank/DDBJ whole genome shotgun (WGS) entry which is preliminary data.</text>
</comment>
<feature type="region of interest" description="Disordered" evidence="1">
    <location>
        <begin position="1"/>
        <end position="25"/>
    </location>
</feature>
<keyword evidence="3" id="KW-1185">Reference proteome</keyword>
<proteinExistence type="predicted"/>
<dbReference type="AlphaFoldDB" id="A0A091BJN9"/>
<dbReference type="STRING" id="1121015.GCA_000420545_01077"/>
<dbReference type="PATRIC" id="fig|1121015.4.peg.131"/>
<evidence type="ECO:0000256" key="1">
    <source>
        <dbReference type="SAM" id="MobiDB-lite"/>
    </source>
</evidence>